<dbReference type="PRINTS" id="PR00080">
    <property type="entry name" value="SDRFAMILY"/>
</dbReference>
<dbReference type="InterPro" id="IPR057326">
    <property type="entry name" value="KR_dom"/>
</dbReference>
<feature type="domain" description="Ketoreductase" evidence="2">
    <location>
        <begin position="16"/>
        <end position="197"/>
    </location>
</feature>
<dbReference type="RefSeq" id="WP_092740992.1">
    <property type="nucleotide sequence ID" value="NZ_FNOV01000008.1"/>
</dbReference>
<dbReference type="Proteomes" id="UP000199249">
    <property type="component" value="Unassembled WGS sequence"/>
</dbReference>
<dbReference type="InterPro" id="IPR002347">
    <property type="entry name" value="SDR_fam"/>
</dbReference>
<dbReference type="PANTHER" id="PTHR43975:SF2">
    <property type="entry name" value="EG:BACR7A4.14 PROTEIN-RELATED"/>
    <property type="match status" value="1"/>
</dbReference>
<dbReference type="InterPro" id="IPR020904">
    <property type="entry name" value="Sc_DH/Rdtase_CS"/>
</dbReference>
<dbReference type="Pfam" id="PF13561">
    <property type="entry name" value="adh_short_C2"/>
    <property type="match status" value="1"/>
</dbReference>
<dbReference type="Gene3D" id="3.40.50.720">
    <property type="entry name" value="NAD(P)-binding Rossmann-like Domain"/>
    <property type="match status" value="1"/>
</dbReference>
<evidence type="ECO:0000313" key="4">
    <source>
        <dbReference type="Proteomes" id="UP000199249"/>
    </source>
</evidence>
<protein>
    <submittedName>
        <fullName evidence="3">NAD(P)-dependent dehydrogenase, short-chain alcohol dehydrogenase family</fullName>
    </submittedName>
</protein>
<evidence type="ECO:0000259" key="2">
    <source>
        <dbReference type="SMART" id="SM00822"/>
    </source>
</evidence>
<evidence type="ECO:0000313" key="3">
    <source>
        <dbReference type="EMBL" id="SDY42941.1"/>
    </source>
</evidence>
<dbReference type="OrthoDB" id="9804104at2"/>
<keyword evidence="4" id="KW-1185">Reference proteome</keyword>
<dbReference type="SUPFAM" id="SSF51735">
    <property type="entry name" value="NAD(P)-binding Rossmann-fold domains"/>
    <property type="match status" value="1"/>
</dbReference>
<accession>A0A1H3JSS3</accession>
<dbReference type="PRINTS" id="PR00081">
    <property type="entry name" value="GDHRDH"/>
</dbReference>
<comment type="similarity">
    <text evidence="1">Belongs to the short-chain dehydrogenases/reductases (SDR) family.</text>
</comment>
<name>A0A1H3JSS3_9BACT</name>
<dbReference type="FunFam" id="3.40.50.720:FF:000084">
    <property type="entry name" value="Short-chain dehydrogenase reductase"/>
    <property type="match status" value="1"/>
</dbReference>
<dbReference type="SMART" id="SM00822">
    <property type="entry name" value="PKS_KR"/>
    <property type="match status" value="1"/>
</dbReference>
<proteinExistence type="inferred from homology"/>
<organism evidence="3 4">
    <name type="scientific">Hymenobacter psychrophilus</name>
    <dbReference type="NCBI Taxonomy" id="651662"/>
    <lineage>
        <taxon>Bacteria</taxon>
        <taxon>Pseudomonadati</taxon>
        <taxon>Bacteroidota</taxon>
        <taxon>Cytophagia</taxon>
        <taxon>Cytophagales</taxon>
        <taxon>Hymenobacteraceae</taxon>
        <taxon>Hymenobacter</taxon>
    </lineage>
</organism>
<dbReference type="CDD" id="cd05233">
    <property type="entry name" value="SDR_c"/>
    <property type="match status" value="1"/>
</dbReference>
<sequence length="252" mass="27013">MPFTPVADAVRRFQDKVCFVTGATSGIGRATAVRLGREGGRVAIIGRNKEEGHESVTLVEQAGGQALFIRCDVGKDADLKRAVERTLKQWGRIDVLINNAAMMTFDPITKLDPHDWDQLMHVNLRALFRLTQLCLPHMKAGAIVAISSVHAFQTTPNVISYATSKGAMDAFVRGLSQEIPHTHARVNAVAPGAVDTPMLWSNPNVKSGQEKITGQVGTPEEVAAAICFLASSEASFINGTTLVVDGGRLAAL</sequence>
<reference evidence="4" key="1">
    <citation type="submission" date="2016-10" db="EMBL/GenBank/DDBJ databases">
        <authorList>
            <person name="Varghese N."/>
            <person name="Submissions S."/>
        </authorList>
    </citation>
    <scope>NUCLEOTIDE SEQUENCE [LARGE SCALE GENOMIC DNA]</scope>
    <source>
        <strain evidence="4">CGMCC 1.8975</strain>
    </source>
</reference>
<dbReference type="InterPro" id="IPR036291">
    <property type="entry name" value="NAD(P)-bd_dom_sf"/>
</dbReference>
<dbReference type="PANTHER" id="PTHR43975">
    <property type="entry name" value="ZGC:101858"/>
    <property type="match status" value="1"/>
</dbReference>
<dbReference type="AlphaFoldDB" id="A0A1H3JSS3"/>
<dbReference type="EMBL" id="FNOV01000008">
    <property type="protein sequence ID" value="SDY42941.1"/>
    <property type="molecule type" value="Genomic_DNA"/>
</dbReference>
<evidence type="ECO:0000256" key="1">
    <source>
        <dbReference type="ARBA" id="ARBA00006484"/>
    </source>
</evidence>
<gene>
    <name evidence="3" type="ORF">SAMN04488069_108202</name>
</gene>
<dbReference type="STRING" id="651662.SAMN04488069_108202"/>
<dbReference type="PROSITE" id="PS00061">
    <property type="entry name" value="ADH_SHORT"/>
    <property type="match status" value="1"/>
</dbReference>